<proteinExistence type="predicted"/>
<dbReference type="Gene3D" id="3.40.30.10">
    <property type="entry name" value="Glutaredoxin"/>
    <property type="match status" value="1"/>
</dbReference>
<keyword evidence="3" id="KW-1185">Reference proteome</keyword>
<evidence type="ECO:0000259" key="1">
    <source>
        <dbReference type="Pfam" id="PF01323"/>
    </source>
</evidence>
<dbReference type="Proteomes" id="UP001440612">
    <property type="component" value="Chromosome"/>
</dbReference>
<dbReference type="InterPro" id="IPR001853">
    <property type="entry name" value="DSBA-like_thioredoxin_dom"/>
</dbReference>
<dbReference type="EMBL" id="CP150951">
    <property type="protein sequence ID" value="WZC50712.1"/>
    <property type="molecule type" value="Genomic_DNA"/>
</dbReference>
<feature type="domain" description="DSBA-like thioredoxin" evidence="1">
    <location>
        <begin position="4"/>
        <end position="69"/>
    </location>
</feature>
<dbReference type="RefSeq" id="WP_341368813.1">
    <property type="nucleotide sequence ID" value="NZ_CP150951.2"/>
</dbReference>
<evidence type="ECO:0000313" key="3">
    <source>
        <dbReference type="Proteomes" id="UP001440612"/>
    </source>
</evidence>
<gene>
    <name evidence="2" type="ORF">AABB29_08920</name>
</gene>
<dbReference type="SUPFAM" id="SSF52833">
    <property type="entry name" value="Thioredoxin-like"/>
    <property type="match status" value="1"/>
</dbReference>
<reference evidence="3" key="1">
    <citation type="submission" date="2024-04" db="EMBL/GenBank/DDBJ databases">
        <title>Phylogenomic analyses of a clade within the roseobacter group suggest taxonomic reassignments of species of the genera Aestuariivita, Citreicella, Loktanella, Nautella, Pelagibaca, Ruegeria, Thalassobius, Thiobacimonas and Tropicibacter, and the proposal o.</title>
        <authorList>
            <person name="Jeon C.O."/>
        </authorList>
    </citation>
    <scope>NUCLEOTIDE SEQUENCE [LARGE SCALE GENOMIC DNA]</scope>
    <source>
        <strain evidence="3">BS5-3</strain>
    </source>
</reference>
<dbReference type="InterPro" id="IPR036249">
    <property type="entry name" value="Thioredoxin-like_sf"/>
</dbReference>
<evidence type="ECO:0000313" key="2">
    <source>
        <dbReference type="EMBL" id="WZC50712.1"/>
    </source>
</evidence>
<dbReference type="Pfam" id="PF01323">
    <property type="entry name" value="DSBA"/>
    <property type="match status" value="1"/>
</dbReference>
<accession>A0ABZ2VB50</accession>
<name>A0ABZ2VB50_9RHOB</name>
<organism evidence="2 3">
    <name type="scientific">Yoonia phaeophyticola</name>
    <dbReference type="NCBI Taxonomy" id="3137369"/>
    <lineage>
        <taxon>Bacteria</taxon>
        <taxon>Pseudomonadati</taxon>
        <taxon>Pseudomonadota</taxon>
        <taxon>Alphaproteobacteria</taxon>
        <taxon>Rhodobacterales</taxon>
        <taxon>Paracoccaceae</taxon>
        <taxon>Yoonia</taxon>
    </lineage>
</organism>
<protein>
    <submittedName>
        <fullName evidence="2">DsbA family protein</fullName>
    </submittedName>
</protein>
<sequence>MPTLAALASDLGHNGDALIALAQCADVLARYAENASEALRANVFGSPSYVLAGEMFYGQDRLEMLDRALHAPFQPTRWRNPPVHDQK</sequence>